<dbReference type="EC" id="2.4.2.1" evidence="6"/>
<dbReference type="PANTHER" id="PTHR11904">
    <property type="entry name" value="METHYLTHIOADENOSINE/PURINE NUCLEOSIDE PHOSPHORYLASE"/>
    <property type="match status" value="1"/>
</dbReference>
<evidence type="ECO:0000313" key="8">
    <source>
        <dbReference type="EMBL" id="MFD2531090.1"/>
    </source>
</evidence>
<evidence type="ECO:0000256" key="4">
    <source>
        <dbReference type="ARBA" id="ARBA00022676"/>
    </source>
</evidence>
<dbReference type="GO" id="GO:0004731">
    <property type="term" value="F:purine-nucleoside phosphorylase activity"/>
    <property type="evidence" value="ECO:0007669"/>
    <property type="project" value="UniProtKB-EC"/>
</dbReference>
<comment type="function">
    <text evidence="6">The purine nucleoside phosphorylases catalyze the phosphorolytic breakdown of the N-glycosidic bond in the beta-(deoxy)ribonucleoside molecules, with the formation of the corresponding free purine bases and pentose-1-phosphate.</text>
</comment>
<dbReference type="NCBIfam" id="TIGR01700">
    <property type="entry name" value="PNPH"/>
    <property type="match status" value="1"/>
</dbReference>
<keyword evidence="4 6" id="KW-0328">Glycosyltransferase</keyword>
<dbReference type="SUPFAM" id="SSF53167">
    <property type="entry name" value="Purine and uridine phosphorylases"/>
    <property type="match status" value="1"/>
</dbReference>
<keyword evidence="9" id="KW-1185">Reference proteome</keyword>
<comment type="caution">
    <text evidence="8">The sequence shown here is derived from an EMBL/GenBank/DDBJ whole genome shotgun (WGS) entry which is preliminary data.</text>
</comment>
<name>A0ABW5JF74_9BACT</name>
<feature type="domain" description="Nucleoside phosphorylase" evidence="7">
    <location>
        <begin position="30"/>
        <end position="275"/>
    </location>
</feature>
<evidence type="ECO:0000313" key="9">
    <source>
        <dbReference type="Proteomes" id="UP001597460"/>
    </source>
</evidence>
<proteinExistence type="inferred from homology"/>
<gene>
    <name evidence="8" type="ORF">ACFSVN_01370</name>
</gene>
<keyword evidence="5 6" id="KW-0808">Transferase</keyword>
<evidence type="ECO:0000259" key="7">
    <source>
        <dbReference type="Pfam" id="PF01048"/>
    </source>
</evidence>
<dbReference type="NCBIfam" id="TIGR01697">
    <property type="entry name" value="PNPH-PUNA-XAPA"/>
    <property type="match status" value="1"/>
</dbReference>
<dbReference type="Proteomes" id="UP001597460">
    <property type="component" value="Unassembled WGS sequence"/>
</dbReference>
<comment type="pathway">
    <text evidence="1 6">Purine metabolism; purine nucleoside salvage.</text>
</comment>
<dbReference type="PIRSF" id="PIRSF000477">
    <property type="entry name" value="PurNPase"/>
    <property type="match status" value="1"/>
</dbReference>
<comment type="similarity">
    <text evidence="2 6">Belongs to the PNP/MTAP phosphorylase family.</text>
</comment>
<dbReference type="RefSeq" id="WP_390297473.1">
    <property type="nucleotide sequence ID" value="NZ_JBHULI010000002.1"/>
</dbReference>
<accession>A0ABW5JF74</accession>
<evidence type="ECO:0000256" key="1">
    <source>
        <dbReference type="ARBA" id="ARBA00005058"/>
    </source>
</evidence>
<dbReference type="Pfam" id="PF01048">
    <property type="entry name" value="PNP_UDP_1"/>
    <property type="match status" value="1"/>
</dbReference>
<dbReference type="EMBL" id="JBHULI010000002">
    <property type="protein sequence ID" value="MFD2531090.1"/>
    <property type="molecule type" value="Genomic_DNA"/>
</dbReference>
<evidence type="ECO:0000256" key="6">
    <source>
        <dbReference type="PIRNR" id="PIRNR000477"/>
    </source>
</evidence>
<protein>
    <recommendedName>
        <fullName evidence="6">Purine nucleoside phosphorylase</fullName>
        <ecNumber evidence="6">2.4.2.1</ecNumber>
    </recommendedName>
    <alternativeName>
        <fullName evidence="6">Inosine-guanosine phosphorylase</fullName>
    </alternativeName>
</protein>
<dbReference type="PROSITE" id="PS01240">
    <property type="entry name" value="PNP_MTAP_2"/>
    <property type="match status" value="1"/>
</dbReference>
<dbReference type="InterPro" id="IPR011270">
    <property type="entry name" value="Pur_Nuc_Pase_Ino/Guo-sp"/>
</dbReference>
<comment type="subunit">
    <text evidence="3">Homotrimer.</text>
</comment>
<reference evidence="9" key="1">
    <citation type="journal article" date="2019" name="Int. J. Syst. Evol. Microbiol.">
        <title>The Global Catalogue of Microorganisms (GCM) 10K type strain sequencing project: providing services to taxonomists for standard genome sequencing and annotation.</title>
        <authorList>
            <consortium name="The Broad Institute Genomics Platform"/>
            <consortium name="The Broad Institute Genome Sequencing Center for Infectious Disease"/>
            <person name="Wu L."/>
            <person name="Ma J."/>
        </authorList>
    </citation>
    <scope>NUCLEOTIDE SEQUENCE [LARGE SCALE GENOMIC DNA]</scope>
    <source>
        <strain evidence="9">KCTC 52042</strain>
    </source>
</reference>
<dbReference type="PANTHER" id="PTHR11904:SF9">
    <property type="entry name" value="PURINE NUCLEOSIDE PHOSPHORYLASE-RELATED"/>
    <property type="match status" value="1"/>
</dbReference>
<dbReference type="InterPro" id="IPR035994">
    <property type="entry name" value="Nucleoside_phosphorylase_sf"/>
</dbReference>
<evidence type="ECO:0000256" key="5">
    <source>
        <dbReference type="ARBA" id="ARBA00022679"/>
    </source>
</evidence>
<sequence length="278" mass="30606">MKYDTVDEFRAKRDEAVNFILAETNFQPEYLLILGTGLGQLADEIETEHIISYSDIPHFPVSTVESHAGKLIFGKLGGKQVVAMQGRFHFYEGYIMQQIAFPVRVAKAIGAQTLLVSNACGGLNPNYSRGDIMLITDHINFLGDNPLMGPNDDELGPRFPDMSEPYTERLLELAENVALENSIKLHQGVYLAATGPMLETKAEYRYMRLLGADVVGMSTVPEVISAVHMGMDVLGISVITDECFPDALEPVDIEDVLAAAAMAEPKMTQVIINVLERL</sequence>
<dbReference type="NCBIfam" id="NF006054">
    <property type="entry name" value="PRK08202.1"/>
    <property type="match status" value="1"/>
</dbReference>
<organism evidence="8 9">
    <name type="scientific">Gracilimonas halophila</name>
    <dbReference type="NCBI Taxonomy" id="1834464"/>
    <lineage>
        <taxon>Bacteria</taxon>
        <taxon>Pseudomonadati</taxon>
        <taxon>Balneolota</taxon>
        <taxon>Balneolia</taxon>
        <taxon>Balneolales</taxon>
        <taxon>Balneolaceae</taxon>
        <taxon>Gracilimonas</taxon>
    </lineage>
</organism>
<dbReference type="InterPro" id="IPR000845">
    <property type="entry name" value="Nucleoside_phosphorylase_d"/>
</dbReference>
<dbReference type="InterPro" id="IPR011268">
    <property type="entry name" value="Purine_phosphorylase"/>
</dbReference>
<dbReference type="Gene3D" id="3.40.50.1580">
    <property type="entry name" value="Nucleoside phosphorylase domain"/>
    <property type="match status" value="1"/>
</dbReference>
<evidence type="ECO:0000256" key="2">
    <source>
        <dbReference type="ARBA" id="ARBA00006751"/>
    </source>
</evidence>
<dbReference type="CDD" id="cd09009">
    <property type="entry name" value="PNP-EcPNPII_like"/>
    <property type="match status" value="1"/>
</dbReference>
<evidence type="ECO:0000256" key="3">
    <source>
        <dbReference type="ARBA" id="ARBA00011233"/>
    </source>
</evidence>
<dbReference type="InterPro" id="IPR018099">
    <property type="entry name" value="Purine_phosphorylase-2_CS"/>
</dbReference>